<evidence type="ECO:0000256" key="5">
    <source>
        <dbReference type="PROSITE-ProRule" id="PRU00169"/>
    </source>
</evidence>
<dbReference type="Pfam" id="PF00196">
    <property type="entry name" value="GerE"/>
    <property type="match status" value="1"/>
</dbReference>
<protein>
    <submittedName>
        <fullName evidence="8">Response regulator containing a CheY-like receiver domain and an HTH DNA-binding domain</fullName>
    </submittedName>
</protein>
<dbReference type="CDD" id="cd06170">
    <property type="entry name" value="LuxR_C_like"/>
    <property type="match status" value="1"/>
</dbReference>
<dbReference type="InterPro" id="IPR039420">
    <property type="entry name" value="WalR-like"/>
</dbReference>
<dbReference type="InterPro" id="IPR000792">
    <property type="entry name" value="Tscrpt_reg_LuxR_C"/>
</dbReference>
<dbReference type="PANTHER" id="PTHR43214">
    <property type="entry name" value="TWO-COMPONENT RESPONSE REGULATOR"/>
    <property type="match status" value="1"/>
</dbReference>
<dbReference type="InterPro" id="IPR058245">
    <property type="entry name" value="NreC/VraR/RcsB-like_REC"/>
</dbReference>
<evidence type="ECO:0000259" key="6">
    <source>
        <dbReference type="PROSITE" id="PS50043"/>
    </source>
</evidence>
<feature type="modified residue" description="4-aspartylphosphate" evidence="5">
    <location>
        <position position="63"/>
    </location>
</feature>
<dbReference type="KEGG" id="cbab:SMCB_0425"/>
<evidence type="ECO:0000256" key="4">
    <source>
        <dbReference type="ARBA" id="ARBA00023163"/>
    </source>
</evidence>
<dbReference type="PROSITE" id="PS50110">
    <property type="entry name" value="RESPONSE_REGULATORY"/>
    <property type="match status" value="1"/>
</dbReference>
<keyword evidence="3 8" id="KW-0238">DNA-binding</keyword>
<sequence length="224" mass="24443">MAHNRRMPSSTRIYLIEDDRTVLQFVHHALALRPDWRLVGHSATYSHARIMAPNSLADVYLVDLGLPDGRGEDMLRLLSLTKPEAELLVFTVFGDESRLVHALQSGATGYVLKGCNDAELIEAIEQICAGGAPISPLLARLLLKQLRNNAPAQVADSVAAAPALSERESEVLKLVAQGYVNKEIASRLGIGTATVSTHIKNLYRKLAVHTRVQVVRAAQDRGLL</sequence>
<dbReference type="Proteomes" id="UP000066014">
    <property type="component" value="Chromosome"/>
</dbReference>
<dbReference type="GO" id="GO:0006355">
    <property type="term" value="P:regulation of DNA-templated transcription"/>
    <property type="evidence" value="ECO:0007669"/>
    <property type="project" value="InterPro"/>
</dbReference>
<evidence type="ECO:0000256" key="1">
    <source>
        <dbReference type="ARBA" id="ARBA00022553"/>
    </source>
</evidence>
<dbReference type="HOGENOM" id="CLU_000445_90_10_4"/>
<dbReference type="PRINTS" id="PR00038">
    <property type="entry name" value="HTHLUXR"/>
</dbReference>
<accession>A0A060NSY0</accession>
<evidence type="ECO:0000313" key="9">
    <source>
        <dbReference type="Proteomes" id="UP000066014"/>
    </source>
</evidence>
<dbReference type="SMART" id="SM00448">
    <property type="entry name" value="REC"/>
    <property type="match status" value="1"/>
</dbReference>
<organism evidence="8 9">
    <name type="scientific">Serpentinimonas maccroryi</name>
    <dbReference type="NCBI Taxonomy" id="1458426"/>
    <lineage>
        <taxon>Bacteria</taxon>
        <taxon>Pseudomonadati</taxon>
        <taxon>Pseudomonadota</taxon>
        <taxon>Betaproteobacteria</taxon>
        <taxon>Burkholderiales</taxon>
        <taxon>Comamonadaceae</taxon>
        <taxon>Serpentinimonas</taxon>
    </lineage>
</organism>
<keyword evidence="9" id="KW-1185">Reference proteome</keyword>
<dbReference type="EMBL" id="AP014569">
    <property type="protein sequence ID" value="BAO82653.1"/>
    <property type="molecule type" value="Genomic_DNA"/>
</dbReference>
<proteinExistence type="predicted"/>
<evidence type="ECO:0000256" key="3">
    <source>
        <dbReference type="ARBA" id="ARBA00023125"/>
    </source>
</evidence>
<keyword evidence="4" id="KW-0804">Transcription</keyword>
<dbReference type="GO" id="GO:0003677">
    <property type="term" value="F:DNA binding"/>
    <property type="evidence" value="ECO:0007669"/>
    <property type="project" value="UniProtKB-KW"/>
</dbReference>
<keyword evidence="2" id="KW-0805">Transcription regulation</keyword>
<dbReference type="Gene3D" id="3.40.50.2300">
    <property type="match status" value="1"/>
</dbReference>
<dbReference type="CDD" id="cd17535">
    <property type="entry name" value="REC_NarL-like"/>
    <property type="match status" value="1"/>
</dbReference>
<feature type="domain" description="Response regulatory" evidence="7">
    <location>
        <begin position="12"/>
        <end position="128"/>
    </location>
</feature>
<dbReference type="InterPro" id="IPR011006">
    <property type="entry name" value="CheY-like_superfamily"/>
</dbReference>
<dbReference type="GO" id="GO:0000160">
    <property type="term" value="P:phosphorelay signal transduction system"/>
    <property type="evidence" value="ECO:0007669"/>
    <property type="project" value="InterPro"/>
</dbReference>
<dbReference type="PROSITE" id="PS00622">
    <property type="entry name" value="HTH_LUXR_1"/>
    <property type="match status" value="1"/>
</dbReference>
<name>A0A060NSY0_9BURK</name>
<reference evidence="8 9" key="1">
    <citation type="journal article" date="2014" name="Nat. Commun.">
        <title>Physiological and genomic features of highly alkaliphilic hydrogen-utilizing Betaproteobacteria from a continental serpentinizing site.</title>
        <authorList>
            <person name="Suzuki S."/>
            <person name="Kuenen J.G."/>
            <person name="Schipper K."/>
            <person name="van der Velde S."/>
            <person name="Ishii S."/>
            <person name="Wu A."/>
            <person name="Sorokin D.Y."/>
            <person name="Tenney A."/>
            <person name="Meng X.Y."/>
            <person name="Morrill P.L."/>
            <person name="Kamagata Y."/>
            <person name="Muyzer G."/>
            <person name="Nealson K.H."/>
        </authorList>
    </citation>
    <scope>NUCLEOTIDE SEQUENCE [LARGE SCALE GENOMIC DNA]</scope>
    <source>
        <strain evidence="8 9">B1</strain>
    </source>
</reference>
<dbReference type="Pfam" id="PF00072">
    <property type="entry name" value="Response_reg"/>
    <property type="match status" value="1"/>
</dbReference>
<evidence type="ECO:0000259" key="7">
    <source>
        <dbReference type="PROSITE" id="PS50110"/>
    </source>
</evidence>
<evidence type="ECO:0000313" key="8">
    <source>
        <dbReference type="EMBL" id="BAO82653.1"/>
    </source>
</evidence>
<gene>
    <name evidence="8" type="ORF">SMCB_0425</name>
</gene>
<dbReference type="AlphaFoldDB" id="A0A060NSY0"/>
<feature type="domain" description="HTH luxR-type" evidence="6">
    <location>
        <begin position="157"/>
        <end position="222"/>
    </location>
</feature>
<dbReference type="InterPro" id="IPR001789">
    <property type="entry name" value="Sig_transdc_resp-reg_receiver"/>
</dbReference>
<dbReference type="OrthoDB" id="3623000at2"/>
<dbReference type="STRING" id="1458426.SMCB_0425"/>
<dbReference type="PROSITE" id="PS50043">
    <property type="entry name" value="HTH_LUXR_2"/>
    <property type="match status" value="1"/>
</dbReference>
<keyword evidence="1 5" id="KW-0597">Phosphoprotein</keyword>
<dbReference type="InterPro" id="IPR016032">
    <property type="entry name" value="Sig_transdc_resp-reg_C-effctor"/>
</dbReference>
<dbReference type="SUPFAM" id="SSF52172">
    <property type="entry name" value="CheY-like"/>
    <property type="match status" value="1"/>
</dbReference>
<evidence type="ECO:0000256" key="2">
    <source>
        <dbReference type="ARBA" id="ARBA00023015"/>
    </source>
</evidence>
<dbReference type="SMART" id="SM00421">
    <property type="entry name" value="HTH_LUXR"/>
    <property type="match status" value="1"/>
</dbReference>
<dbReference type="PANTHER" id="PTHR43214:SF41">
    <property type="entry name" value="NITRATE_NITRITE RESPONSE REGULATOR PROTEIN NARP"/>
    <property type="match status" value="1"/>
</dbReference>
<dbReference type="SUPFAM" id="SSF46894">
    <property type="entry name" value="C-terminal effector domain of the bipartite response regulators"/>
    <property type="match status" value="1"/>
</dbReference>